<dbReference type="InterPro" id="IPR006328">
    <property type="entry name" value="2-HAD"/>
</dbReference>
<dbReference type="InterPro" id="IPR036412">
    <property type="entry name" value="HAD-like_sf"/>
</dbReference>
<dbReference type="AlphaFoldDB" id="A0A7C2BH05"/>
<comment type="similarity">
    <text evidence="1">Belongs to the HAD-like hydrolase superfamily. S-2-haloalkanoic acid dehalogenase family.</text>
</comment>
<accession>A0A7C2BH05</accession>
<proteinExistence type="inferred from homology"/>
<protein>
    <submittedName>
        <fullName evidence="3">Haloacid dehalogenase type II</fullName>
    </submittedName>
</protein>
<dbReference type="InterPro" id="IPR006439">
    <property type="entry name" value="HAD-SF_hydro_IA"/>
</dbReference>
<dbReference type="NCBIfam" id="TIGR01493">
    <property type="entry name" value="HAD-SF-IA-v2"/>
    <property type="match status" value="1"/>
</dbReference>
<dbReference type="PANTHER" id="PTHR43316:SF3">
    <property type="entry name" value="HALOACID DEHALOGENASE, TYPE II (AFU_ORTHOLOGUE AFUA_2G07750)-RELATED"/>
    <property type="match status" value="1"/>
</dbReference>
<dbReference type="SFLD" id="SFLDG01135">
    <property type="entry name" value="C1.5.6:_HAD__Beta-PGM__Phospha"/>
    <property type="match status" value="1"/>
</dbReference>
<name>A0A7C2BH05_THERO</name>
<dbReference type="InterPro" id="IPR051540">
    <property type="entry name" value="S-2-haloacid_dehalogenase"/>
</dbReference>
<dbReference type="SFLD" id="SFLDF00045">
    <property type="entry name" value="2-haloacid_dehalogenase"/>
    <property type="match status" value="1"/>
</dbReference>
<dbReference type="Pfam" id="PF00702">
    <property type="entry name" value="Hydrolase"/>
    <property type="match status" value="1"/>
</dbReference>
<keyword evidence="2" id="KW-0378">Hydrolase</keyword>
<gene>
    <name evidence="3" type="ORF">ENP47_12860</name>
</gene>
<organism evidence="3">
    <name type="scientific">Thermomicrobium roseum</name>
    <dbReference type="NCBI Taxonomy" id="500"/>
    <lineage>
        <taxon>Bacteria</taxon>
        <taxon>Pseudomonadati</taxon>
        <taxon>Thermomicrobiota</taxon>
        <taxon>Thermomicrobia</taxon>
        <taxon>Thermomicrobiales</taxon>
        <taxon>Thermomicrobiaceae</taxon>
        <taxon>Thermomicrobium</taxon>
    </lineage>
</organism>
<reference evidence="3" key="1">
    <citation type="journal article" date="2020" name="mSystems">
        <title>Genome- and Community-Level Interaction Insights into Carbon Utilization and Element Cycling Functions of Hydrothermarchaeota in Hydrothermal Sediment.</title>
        <authorList>
            <person name="Zhou Z."/>
            <person name="Liu Y."/>
            <person name="Xu W."/>
            <person name="Pan J."/>
            <person name="Luo Z.H."/>
            <person name="Li M."/>
        </authorList>
    </citation>
    <scope>NUCLEOTIDE SEQUENCE [LARGE SCALE GENOMIC DNA]</scope>
    <source>
        <strain evidence="3">SpSt-222</strain>
    </source>
</reference>
<dbReference type="SFLD" id="SFLDG01129">
    <property type="entry name" value="C1.5:_HAD__Beta-PGM__Phosphata"/>
    <property type="match status" value="1"/>
</dbReference>
<dbReference type="PANTHER" id="PTHR43316">
    <property type="entry name" value="HYDROLASE, HALOACID DELAHOGENASE-RELATED"/>
    <property type="match status" value="1"/>
</dbReference>
<evidence type="ECO:0000313" key="3">
    <source>
        <dbReference type="EMBL" id="HEF66468.1"/>
    </source>
</evidence>
<dbReference type="InterPro" id="IPR023214">
    <property type="entry name" value="HAD_sf"/>
</dbReference>
<dbReference type="EMBL" id="DSJL01000011">
    <property type="protein sequence ID" value="HEF66468.1"/>
    <property type="molecule type" value="Genomic_DNA"/>
</dbReference>
<dbReference type="NCBIfam" id="TIGR01428">
    <property type="entry name" value="HAD_type_II"/>
    <property type="match status" value="1"/>
</dbReference>
<comment type="caution">
    <text evidence="3">The sequence shown here is derived from an EMBL/GenBank/DDBJ whole genome shotgun (WGS) entry which is preliminary data.</text>
</comment>
<dbReference type="SUPFAM" id="SSF56784">
    <property type="entry name" value="HAD-like"/>
    <property type="match status" value="1"/>
</dbReference>
<evidence type="ECO:0000256" key="2">
    <source>
        <dbReference type="ARBA" id="ARBA00022801"/>
    </source>
</evidence>
<dbReference type="Gene3D" id="1.10.150.240">
    <property type="entry name" value="Putative phosphatase, domain 2"/>
    <property type="match status" value="1"/>
</dbReference>
<dbReference type="SFLD" id="SFLDS00003">
    <property type="entry name" value="Haloacid_Dehalogenase"/>
    <property type="match status" value="1"/>
</dbReference>
<dbReference type="InterPro" id="IPR023198">
    <property type="entry name" value="PGP-like_dom2"/>
</dbReference>
<dbReference type="PRINTS" id="PR00413">
    <property type="entry name" value="HADHALOGNASE"/>
</dbReference>
<dbReference type="GO" id="GO:0019120">
    <property type="term" value="F:hydrolase activity, acting on acid halide bonds, in C-halide compounds"/>
    <property type="evidence" value="ECO:0007669"/>
    <property type="project" value="InterPro"/>
</dbReference>
<dbReference type="Gene3D" id="3.40.50.1000">
    <property type="entry name" value="HAD superfamily/HAD-like"/>
    <property type="match status" value="1"/>
</dbReference>
<sequence>MAERVIEAVVLDVYGTLFGFGRLAERARAIVGDLPLLDHWRTKQLEQSFLRTILGEYVDFWKVTEEALDAVCAQLELELMPEEREHLLHGWLELDPFPEVRGALELLRERGQRLAVLSNGSPAMLESLLQHAELDTLFEVVLSVDAVRRYKPSPAVYALAPAALVVPPERIMFCSANGFDVAGALRFGFQVCWVNRGNTKLDALGKQPHFTVHSLLELVEYL</sequence>
<dbReference type="CDD" id="cd02588">
    <property type="entry name" value="HAD_L2-DEX"/>
    <property type="match status" value="1"/>
</dbReference>
<evidence type="ECO:0000256" key="1">
    <source>
        <dbReference type="ARBA" id="ARBA00008106"/>
    </source>
</evidence>